<feature type="compositionally biased region" description="Low complexity" evidence="1">
    <location>
        <begin position="195"/>
        <end position="262"/>
    </location>
</feature>
<feature type="compositionally biased region" description="Basic and acidic residues" evidence="1">
    <location>
        <begin position="279"/>
        <end position="293"/>
    </location>
</feature>
<dbReference type="EMBL" id="CAUWAG010000004">
    <property type="protein sequence ID" value="CAJ2502388.1"/>
    <property type="molecule type" value="Genomic_DNA"/>
</dbReference>
<sequence>MSGIINKVKDAVSGHHSSNTTTSTSGAPEGTHGPHGRVGNAADPRIDSDADHRAAPGTTHGTTGHTGPTVGHNTHTGPTTGIHTGPTTGTSTHTGSTNQGPHNSNMLNKADPRVDSDRSGNTMGNTAGDYRGSGPEGVAGPHNSRALNAADPRVDSDRDASRTVGNTYGSSGTAGTTGGYGNSTGMDGTSGLTDSHGTTGTHVTTGTHGSSGLPGTHGATGTHGTSGLTGSHGTHGTSGLTGSNATTGTHGSSGLTGSHGAAGTYGSGPGPASKTAGPHKSDALNKADPRVDSNMDGSKTYGGDKTYTSGHNVTKDPTDAAQVPPSEMRKVHGDPAIQHGDHGHGRDRRNSLATAQETHRGI</sequence>
<evidence type="ECO:0000256" key="1">
    <source>
        <dbReference type="SAM" id="MobiDB-lite"/>
    </source>
</evidence>
<comment type="caution">
    <text evidence="2">The sequence shown here is derived from an EMBL/GenBank/DDBJ whole genome shotgun (WGS) entry which is preliminary data.</text>
</comment>
<evidence type="ECO:0000313" key="2">
    <source>
        <dbReference type="EMBL" id="CAJ2502388.1"/>
    </source>
</evidence>
<organism evidence="2 3">
    <name type="scientific">Anthostomella pinea</name>
    <dbReference type="NCBI Taxonomy" id="933095"/>
    <lineage>
        <taxon>Eukaryota</taxon>
        <taxon>Fungi</taxon>
        <taxon>Dikarya</taxon>
        <taxon>Ascomycota</taxon>
        <taxon>Pezizomycotina</taxon>
        <taxon>Sordariomycetes</taxon>
        <taxon>Xylariomycetidae</taxon>
        <taxon>Xylariales</taxon>
        <taxon>Xylariaceae</taxon>
        <taxon>Anthostomella</taxon>
    </lineage>
</organism>
<dbReference type="AlphaFoldDB" id="A0AAI8V7F1"/>
<feature type="compositionally biased region" description="Basic and acidic residues" evidence="1">
    <location>
        <begin position="327"/>
        <end position="350"/>
    </location>
</feature>
<gene>
    <name evidence="2" type="ORF">KHLLAP_LOCUS2856</name>
</gene>
<proteinExistence type="predicted"/>
<reference evidence="2" key="1">
    <citation type="submission" date="2023-10" db="EMBL/GenBank/DDBJ databases">
        <authorList>
            <person name="Hackl T."/>
        </authorList>
    </citation>
    <scope>NUCLEOTIDE SEQUENCE</scope>
</reference>
<feature type="region of interest" description="Disordered" evidence="1">
    <location>
        <begin position="1"/>
        <end position="362"/>
    </location>
</feature>
<name>A0AAI8V7F1_9PEZI</name>
<dbReference type="PANTHER" id="PTHR39606">
    <property type="entry name" value="SURFACE PROTEIN, PUTATIVE-RELATED"/>
    <property type="match status" value="1"/>
</dbReference>
<feature type="compositionally biased region" description="Basic and acidic residues" evidence="1">
    <location>
        <begin position="152"/>
        <end position="161"/>
    </location>
</feature>
<dbReference type="InterPro" id="IPR008160">
    <property type="entry name" value="Collagen"/>
</dbReference>
<dbReference type="PANTHER" id="PTHR39606:SF1">
    <property type="entry name" value="CELL SURFACE PROTEIN"/>
    <property type="match status" value="1"/>
</dbReference>
<feature type="compositionally biased region" description="Low complexity" evidence="1">
    <location>
        <begin position="56"/>
        <end position="97"/>
    </location>
</feature>
<feature type="compositionally biased region" description="Polar residues" evidence="1">
    <location>
        <begin position="98"/>
        <end position="107"/>
    </location>
</feature>
<feature type="compositionally biased region" description="Low complexity" evidence="1">
    <location>
        <begin position="165"/>
        <end position="174"/>
    </location>
</feature>
<feature type="compositionally biased region" description="Basic and acidic residues" evidence="1">
    <location>
        <begin position="44"/>
        <end position="54"/>
    </location>
</feature>
<dbReference type="Proteomes" id="UP001295740">
    <property type="component" value="Unassembled WGS sequence"/>
</dbReference>
<keyword evidence="3" id="KW-1185">Reference proteome</keyword>
<protein>
    <submittedName>
        <fullName evidence="2">Uu.00g097820.m01.CDS01</fullName>
    </submittedName>
</protein>
<dbReference type="Pfam" id="PF01391">
    <property type="entry name" value="Collagen"/>
    <property type="match status" value="1"/>
</dbReference>
<accession>A0AAI8V7F1</accession>
<evidence type="ECO:0000313" key="3">
    <source>
        <dbReference type="Proteomes" id="UP001295740"/>
    </source>
</evidence>